<accession>A0ABQ4WZJ7</accession>
<evidence type="ECO:0000313" key="1">
    <source>
        <dbReference type="EMBL" id="GJS58190.1"/>
    </source>
</evidence>
<reference evidence="1" key="2">
    <citation type="submission" date="2022-01" db="EMBL/GenBank/DDBJ databases">
        <authorList>
            <person name="Yamashiro T."/>
            <person name="Shiraishi A."/>
            <person name="Satake H."/>
            <person name="Nakayama K."/>
        </authorList>
    </citation>
    <scope>NUCLEOTIDE SEQUENCE</scope>
</reference>
<comment type="caution">
    <text evidence="1">The sequence shown here is derived from an EMBL/GenBank/DDBJ whole genome shotgun (WGS) entry which is preliminary data.</text>
</comment>
<dbReference type="Proteomes" id="UP001151760">
    <property type="component" value="Unassembled WGS sequence"/>
</dbReference>
<gene>
    <name evidence="1" type="ORF">Tco_0652974</name>
</gene>
<evidence type="ECO:0000313" key="2">
    <source>
        <dbReference type="Proteomes" id="UP001151760"/>
    </source>
</evidence>
<name>A0ABQ4WZJ7_9ASTR</name>
<proteinExistence type="predicted"/>
<sequence length="89" mass="9889">MSLTHLKGLPAGALKLGHDHTQNWVGTNVIEYLGEIYSKRVKENKDENDMFFETKKDEREWKGKSMGEDEVPLVDGVLKGALGALGDDS</sequence>
<reference evidence="1" key="1">
    <citation type="journal article" date="2022" name="Int. J. Mol. Sci.">
        <title>Draft Genome of Tanacetum Coccineum: Genomic Comparison of Closely Related Tanacetum-Family Plants.</title>
        <authorList>
            <person name="Yamashiro T."/>
            <person name="Shiraishi A."/>
            <person name="Nakayama K."/>
            <person name="Satake H."/>
        </authorList>
    </citation>
    <scope>NUCLEOTIDE SEQUENCE</scope>
</reference>
<protein>
    <submittedName>
        <fullName evidence="1">Uncharacterized protein</fullName>
    </submittedName>
</protein>
<keyword evidence="2" id="KW-1185">Reference proteome</keyword>
<dbReference type="EMBL" id="BQNB010009062">
    <property type="protein sequence ID" value="GJS58190.1"/>
    <property type="molecule type" value="Genomic_DNA"/>
</dbReference>
<organism evidence="1 2">
    <name type="scientific">Tanacetum coccineum</name>
    <dbReference type="NCBI Taxonomy" id="301880"/>
    <lineage>
        <taxon>Eukaryota</taxon>
        <taxon>Viridiplantae</taxon>
        <taxon>Streptophyta</taxon>
        <taxon>Embryophyta</taxon>
        <taxon>Tracheophyta</taxon>
        <taxon>Spermatophyta</taxon>
        <taxon>Magnoliopsida</taxon>
        <taxon>eudicotyledons</taxon>
        <taxon>Gunneridae</taxon>
        <taxon>Pentapetalae</taxon>
        <taxon>asterids</taxon>
        <taxon>campanulids</taxon>
        <taxon>Asterales</taxon>
        <taxon>Asteraceae</taxon>
        <taxon>Asteroideae</taxon>
        <taxon>Anthemideae</taxon>
        <taxon>Anthemidinae</taxon>
        <taxon>Tanacetum</taxon>
    </lineage>
</organism>